<evidence type="ECO:0000259" key="11">
    <source>
        <dbReference type="PROSITE" id="PS51719"/>
    </source>
</evidence>
<feature type="signal peptide" evidence="10">
    <location>
        <begin position="1"/>
        <end position="21"/>
    </location>
</feature>
<feature type="chain" id="PRO_5035299281" evidence="10">
    <location>
        <begin position="22"/>
        <end position="741"/>
    </location>
</feature>
<evidence type="ECO:0000313" key="12">
    <source>
        <dbReference type="EMBL" id="KAG8507812.1"/>
    </source>
</evidence>
<keyword evidence="4 7" id="KW-0342">GTP-binding</keyword>
<sequence length="741" mass="83137">MVGIFPVPAALCFRLLGQVDAAASSRTRLEGSGSHGHPGGAHLIAFTEAERACPRSWTSVTLRVRAAWPRKALGAAARILCALRGTRSSGPPNLRTTSPSSPRSWHLPLRGGDPRRSKRLGSGCARGRAGRGGRSRGRGRGRLRGFSRRRRQGEFPGSGHIGSIQPQPPGRSASRSRLVPVAAPPLVPARPPGAELAMAATDLERFSNAEPEPRNLSLGGHVGFDSLPDQLVSKSVTQGFSFNILCVGETGIGKSTLMNTLFNTTFETEEASHHEECVRLRPQTYNLQESNVHLKLTIVDAVGFGDQINKDERQEAGRAAGLIPPHLCCDGAVCSYRPIVDYIDAQFENYLQEELKIRRSLFDYHDTRIHVCLYFITPTGHSLKSLDLVTMKKLDSKVNIIPIIAKADTISKSELHKFKIKIMGELVSNGVQIYQFPTDDEAVAEINAVMNAHLPFAVVGSTEEVKVGNKLVRARQYPWGVVQVENENHCDFVKLREMLIRVNMEDLREQTHSRHYELYRRCKLEEMGFQDSDGDSQPFSLQETYEAKRKEFLNELQRKEEEMRQMFVNKVKETELELKEKERELHEKFEHLKRIHQEEKRKVEEKRQELEEETSAFNRRKAAVEALQSQALHATSQQPLRKDKDRKKQTLHTVLMPEHLGGKNVSLKGKTEILVGEKLISTCAFFSRSDIGVHQSGMSLSNSKVMMTKASVEPLNCSTWWPAIQCCSCLVRDSTWREGFL</sequence>
<dbReference type="FunFam" id="3.40.50.300:FF:000036">
    <property type="entry name" value="septin-6 isoform X2"/>
    <property type="match status" value="1"/>
</dbReference>
<comment type="caution">
    <text evidence="12">The sequence shown here is derived from an EMBL/GenBank/DDBJ whole genome shotgun (WGS) entry which is preliminary data.</text>
</comment>
<keyword evidence="5" id="KW-0206">Cytoskeleton</keyword>
<dbReference type="InterPro" id="IPR027417">
    <property type="entry name" value="P-loop_NTPase"/>
</dbReference>
<dbReference type="EMBL" id="JAGFMF010012090">
    <property type="protein sequence ID" value="KAG8507812.1"/>
    <property type="molecule type" value="Genomic_DNA"/>
</dbReference>
<evidence type="ECO:0000256" key="9">
    <source>
        <dbReference type="SAM" id="MobiDB-lite"/>
    </source>
</evidence>
<evidence type="ECO:0000256" key="1">
    <source>
        <dbReference type="ARBA" id="ARBA00004245"/>
    </source>
</evidence>
<keyword evidence="13" id="KW-1185">Reference proteome</keyword>
<proteinExistence type="inferred from homology"/>
<dbReference type="CDD" id="cd01850">
    <property type="entry name" value="CDC_Septin"/>
    <property type="match status" value="1"/>
</dbReference>
<dbReference type="InterPro" id="IPR016491">
    <property type="entry name" value="Septin"/>
</dbReference>
<keyword evidence="5" id="KW-0963">Cytoplasm</keyword>
<evidence type="ECO:0000256" key="6">
    <source>
        <dbReference type="ARBA" id="ARBA00023273"/>
    </source>
</evidence>
<feature type="domain" description="Septin-type G" evidence="11">
    <location>
        <begin position="238"/>
        <end position="526"/>
    </location>
</feature>
<dbReference type="PANTHER" id="PTHR18884">
    <property type="entry name" value="SEPTIN"/>
    <property type="match status" value="1"/>
</dbReference>
<feature type="coiled-coil region" evidence="8">
    <location>
        <begin position="542"/>
        <end position="627"/>
    </location>
</feature>
<dbReference type="GO" id="GO:0005525">
    <property type="term" value="F:GTP binding"/>
    <property type="evidence" value="ECO:0007669"/>
    <property type="project" value="UniProtKB-KW"/>
</dbReference>
<dbReference type="AlphaFoldDB" id="A0A8J5ZVP9"/>
<gene>
    <name evidence="12" type="ORF">J0S82_019358</name>
</gene>
<keyword evidence="3 7" id="KW-0547">Nucleotide-binding</keyword>
<dbReference type="GO" id="GO:0042995">
    <property type="term" value="C:cell projection"/>
    <property type="evidence" value="ECO:0007669"/>
    <property type="project" value="UniProtKB-SubCell"/>
</dbReference>
<evidence type="ECO:0000256" key="7">
    <source>
        <dbReference type="RuleBase" id="RU004560"/>
    </source>
</evidence>
<feature type="compositionally biased region" description="Basic residues" evidence="9">
    <location>
        <begin position="128"/>
        <end position="151"/>
    </location>
</feature>
<keyword evidence="10" id="KW-0732">Signal</keyword>
<evidence type="ECO:0000256" key="4">
    <source>
        <dbReference type="ARBA" id="ARBA00023134"/>
    </source>
</evidence>
<dbReference type="Gene3D" id="3.40.50.300">
    <property type="entry name" value="P-loop containing nucleotide triphosphate hydrolases"/>
    <property type="match status" value="1"/>
</dbReference>
<feature type="region of interest" description="Disordered" evidence="9">
    <location>
        <begin position="85"/>
        <end position="177"/>
    </location>
</feature>
<dbReference type="Pfam" id="PF00735">
    <property type="entry name" value="Septin"/>
    <property type="match status" value="2"/>
</dbReference>
<comment type="subcellular location">
    <subcellularLocation>
        <location evidence="2">Cell projection</location>
    </subcellularLocation>
    <subcellularLocation>
        <location evidence="1">Cytoplasm</location>
        <location evidence="1">Cytoskeleton</location>
    </subcellularLocation>
</comment>
<evidence type="ECO:0000256" key="8">
    <source>
        <dbReference type="SAM" id="Coils"/>
    </source>
</evidence>
<evidence type="ECO:0000256" key="2">
    <source>
        <dbReference type="ARBA" id="ARBA00004316"/>
    </source>
</evidence>
<evidence type="ECO:0000256" key="5">
    <source>
        <dbReference type="ARBA" id="ARBA00023212"/>
    </source>
</evidence>
<dbReference type="OrthoDB" id="416553at2759"/>
<name>A0A8J5ZVP9_GALPY</name>
<keyword evidence="8" id="KW-0175">Coiled coil</keyword>
<evidence type="ECO:0000256" key="10">
    <source>
        <dbReference type="SAM" id="SignalP"/>
    </source>
</evidence>
<dbReference type="SUPFAM" id="SSF52540">
    <property type="entry name" value="P-loop containing nucleoside triphosphate hydrolases"/>
    <property type="match status" value="1"/>
</dbReference>
<evidence type="ECO:0000256" key="3">
    <source>
        <dbReference type="ARBA" id="ARBA00022741"/>
    </source>
</evidence>
<evidence type="ECO:0000313" key="13">
    <source>
        <dbReference type="Proteomes" id="UP000700334"/>
    </source>
</evidence>
<dbReference type="Proteomes" id="UP000700334">
    <property type="component" value="Unassembled WGS sequence"/>
</dbReference>
<comment type="similarity">
    <text evidence="7">Belongs to the TRAFAC class TrmE-Era-EngA-EngB-Septin-like GTPase superfamily. Septin GTPase family.</text>
</comment>
<dbReference type="PROSITE" id="PS51719">
    <property type="entry name" value="G_SEPTIN"/>
    <property type="match status" value="1"/>
</dbReference>
<protein>
    <submittedName>
        <fullName evidence="12">Septin-8</fullName>
    </submittedName>
</protein>
<keyword evidence="6" id="KW-0966">Cell projection</keyword>
<feature type="compositionally biased region" description="Polar residues" evidence="9">
    <location>
        <begin position="86"/>
        <end position="103"/>
    </location>
</feature>
<accession>A0A8J5ZVP9</accession>
<dbReference type="GO" id="GO:0005856">
    <property type="term" value="C:cytoskeleton"/>
    <property type="evidence" value="ECO:0007669"/>
    <property type="project" value="UniProtKB-SubCell"/>
</dbReference>
<organism evidence="12 13">
    <name type="scientific">Galemys pyrenaicus</name>
    <name type="common">Iberian desman</name>
    <name type="synonym">Pyrenean desman</name>
    <dbReference type="NCBI Taxonomy" id="202257"/>
    <lineage>
        <taxon>Eukaryota</taxon>
        <taxon>Metazoa</taxon>
        <taxon>Chordata</taxon>
        <taxon>Craniata</taxon>
        <taxon>Vertebrata</taxon>
        <taxon>Euteleostomi</taxon>
        <taxon>Mammalia</taxon>
        <taxon>Eutheria</taxon>
        <taxon>Laurasiatheria</taxon>
        <taxon>Eulipotyphla</taxon>
        <taxon>Talpidae</taxon>
        <taxon>Galemys</taxon>
    </lineage>
</organism>
<dbReference type="InterPro" id="IPR030379">
    <property type="entry name" value="G_SEPTIN_dom"/>
</dbReference>
<reference evidence="12" key="1">
    <citation type="journal article" date="2021" name="Evol. Appl.">
        <title>The genome of the Pyrenean desman and the effects of bottlenecks and inbreeding on the genomic landscape of an endangered species.</title>
        <authorList>
            <person name="Escoda L."/>
            <person name="Castresana J."/>
        </authorList>
    </citation>
    <scope>NUCLEOTIDE SEQUENCE</scope>
    <source>
        <strain evidence="12">IBE-C5619</strain>
    </source>
</reference>